<comment type="caution">
    <text evidence="5">The sequence shown here is derived from an EMBL/GenBank/DDBJ whole genome shotgun (WGS) entry which is preliminary data.</text>
</comment>
<dbReference type="Proteomes" id="UP001195963">
    <property type="component" value="Unassembled WGS sequence"/>
</dbReference>
<dbReference type="Pfam" id="PF07883">
    <property type="entry name" value="Cupin_2"/>
    <property type="match status" value="1"/>
</dbReference>
<keyword evidence="6" id="KW-1185">Reference proteome</keyword>
<dbReference type="PROSITE" id="PS50943">
    <property type="entry name" value="HTH_CROC1"/>
    <property type="match status" value="1"/>
</dbReference>
<evidence type="ECO:0000259" key="4">
    <source>
        <dbReference type="PROSITE" id="PS50943"/>
    </source>
</evidence>
<reference evidence="5 6" key="1">
    <citation type="submission" date="2021-07" db="EMBL/GenBank/DDBJ databases">
        <title>Shewanella sp. nov, isolated from SCS.</title>
        <authorList>
            <person name="Cao W.R."/>
        </authorList>
    </citation>
    <scope>NUCLEOTIDE SEQUENCE [LARGE SCALE GENOMIC DNA]</scope>
    <source>
        <strain evidence="5 6">NR704-98</strain>
    </source>
</reference>
<dbReference type="SUPFAM" id="SSF47413">
    <property type="entry name" value="lambda repressor-like DNA-binding domains"/>
    <property type="match status" value="1"/>
</dbReference>
<dbReference type="InterPro" id="IPR010982">
    <property type="entry name" value="Lambda_DNA-bd_dom_sf"/>
</dbReference>
<keyword evidence="3" id="KW-0804">Transcription</keyword>
<evidence type="ECO:0000256" key="1">
    <source>
        <dbReference type="ARBA" id="ARBA00023015"/>
    </source>
</evidence>
<dbReference type="PANTHER" id="PTHR46797">
    <property type="entry name" value="HTH-TYPE TRANSCRIPTIONAL REGULATOR"/>
    <property type="match status" value="1"/>
</dbReference>
<dbReference type="CDD" id="cd02209">
    <property type="entry name" value="cupin_XRE_C"/>
    <property type="match status" value="1"/>
</dbReference>
<dbReference type="PANTHER" id="PTHR46797:SF23">
    <property type="entry name" value="HTH-TYPE TRANSCRIPTIONAL REGULATOR SUTR"/>
    <property type="match status" value="1"/>
</dbReference>
<dbReference type="InterPro" id="IPR013096">
    <property type="entry name" value="Cupin_2"/>
</dbReference>
<dbReference type="CDD" id="cd00093">
    <property type="entry name" value="HTH_XRE"/>
    <property type="match status" value="1"/>
</dbReference>
<evidence type="ECO:0000313" key="5">
    <source>
        <dbReference type="EMBL" id="MBW8184906.1"/>
    </source>
</evidence>
<accession>A0ABS7E6X7</accession>
<gene>
    <name evidence="5" type="ORF">K0625_14690</name>
</gene>
<sequence>MKINIHCTLATRLKDARKQKGWSLDKASQHTGVSKAMLGQIERGESSPTVVKLWSIANGFNLPLSYFIEELEFSSAPSVLINLEQDIQITALSPFDSITGFEVFQITLFPQRKHISEPHNTGVVEHILAIDGAMEYYLNQCWHRVEKGTAVRFNADQEHGYRNMSDKPVTIHNIISYT</sequence>
<proteinExistence type="predicted"/>
<dbReference type="SMART" id="SM00530">
    <property type="entry name" value="HTH_XRE"/>
    <property type="match status" value="1"/>
</dbReference>
<dbReference type="InterPro" id="IPR001387">
    <property type="entry name" value="Cro/C1-type_HTH"/>
</dbReference>
<dbReference type="Gene3D" id="2.60.120.10">
    <property type="entry name" value="Jelly Rolls"/>
    <property type="match status" value="1"/>
</dbReference>
<protein>
    <submittedName>
        <fullName evidence="5">XRE family transcriptional regulator</fullName>
    </submittedName>
</protein>
<name>A0ABS7E6X7_9GAMM</name>
<dbReference type="InterPro" id="IPR050807">
    <property type="entry name" value="TransReg_Diox_bact_type"/>
</dbReference>
<dbReference type="RefSeq" id="WP_220110378.1">
    <property type="nucleotide sequence ID" value="NZ_JAHZST010000010.1"/>
</dbReference>
<evidence type="ECO:0000313" key="6">
    <source>
        <dbReference type="Proteomes" id="UP001195963"/>
    </source>
</evidence>
<evidence type="ECO:0000256" key="3">
    <source>
        <dbReference type="ARBA" id="ARBA00023163"/>
    </source>
</evidence>
<dbReference type="EMBL" id="JAHZST010000010">
    <property type="protein sequence ID" value="MBW8184906.1"/>
    <property type="molecule type" value="Genomic_DNA"/>
</dbReference>
<dbReference type="InterPro" id="IPR014710">
    <property type="entry name" value="RmlC-like_jellyroll"/>
</dbReference>
<keyword evidence="2" id="KW-0238">DNA-binding</keyword>
<organism evidence="5 6">
    <name type="scientific">Shewanella nanhaiensis</name>
    <dbReference type="NCBI Taxonomy" id="2864872"/>
    <lineage>
        <taxon>Bacteria</taxon>
        <taxon>Pseudomonadati</taxon>
        <taxon>Pseudomonadota</taxon>
        <taxon>Gammaproteobacteria</taxon>
        <taxon>Alteromonadales</taxon>
        <taxon>Shewanellaceae</taxon>
        <taxon>Shewanella</taxon>
    </lineage>
</organism>
<dbReference type="SUPFAM" id="SSF51182">
    <property type="entry name" value="RmlC-like cupins"/>
    <property type="match status" value="1"/>
</dbReference>
<dbReference type="InterPro" id="IPR011051">
    <property type="entry name" value="RmlC_Cupin_sf"/>
</dbReference>
<keyword evidence="1" id="KW-0805">Transcription regulation</keyword>
<feature type="domain" description="HTH cro/C1-type" evidence="4">
    <location>
        <begin position="13"/>
        <end position="67"/>
    </location>
</feature>
<evidence type="ECO:0000256" key="2">
    <source>
        <dbReference type="ARBA" id="ARBA00023125"/>
    </source>
</evidence>
<dbReference type="Pfam" id="PF01381">
    <property type="entry name" value="HTH_3"/>
    <property type="match status" value="1"/>
</dbReference>
<dbReference type="Gene3D" id="1.10.260.40">
    <property type="entry name" value="lambda repressor-like DNA-binding domains"/>
    <property type="match status" value="1"/>
</dbReference>